<reference evidence="1 2" key="1">
    <citation type="submission" date="2018-06" db="EMBL/GenBank/DDBJ databases">
        <authorList>
            <consortium name="Pathogen Informatics"/>
            <person name="Doyle S."/>
        </authorList>
    </citation>
    <scope>NUCLEOTIDE SEQUENCE [LARGE SCALE GENOMIC DNA]</scope>
    <source>
        <strain evidence="1 2">NCTC8105</strain>
    </source>
</reference>
<dbReference type="RefSeq" id="WP_043495533.1">
    <property type="nucleotide sequence ID" value="NZ_CP139993.1"/>
</dbReference>
<accession>A0A377TIG8</accession>
<sequence>MYQTLNYTNTDRMLWDAEAEHAYWLAQEKKSITAPVEISVAAFHDAAGRYLSANWMYFFDENTDSESFMSADMVCGNVTDIYVRVGARYFHFCDRESCTHQAILQRITQEVLAKNTNVQM</sequence>
<protein>
    <submittedName>
        <fullName evidence="1">Uncharacterized protein</fullName>
    </submittedName>
</protein>
<dbReference type="Proteomes" id="UP000254821">
    <property type="component" value="Unassembled WGS sequence"/>
</dbReference>
<organism evidence="1 2">
    <name type="scientific">Hafnia alvei</name>
    <dbReference type="NCBI Taxonomy" id="569"/>
    <lineage>
        <taxon>Bacteria</taxon>
        <taxon>Pseudomonadati</taxon>
        <taxon>Pseudomonadota</taxon>
        <taxon>Gammaproteobacteria</taxon>
        <taxon>Enterobacterales</taxon>
        <taxon>Hafniaceae</taxon>
        <taxon>Hafnia</taxon>
    </lineage>
</organism>
<gene>
    <name evidence="1" type="ORF">NCTC8105_05132</name>
</gene>
<evidence type="ECO:0000313" key="2">
    <source>
        <dbReference type="Proteomes" id="UP000254821"/>
    </source>
</evidence>
<name>A0A377TIG8_HAFAL</name>
<evidence type="ECO:0000313" key="1">
    <source>
        <dbReference type="EMBL" id="STS20983.1"/>
    </source>
</evidence>
<dbReference type="AlphaFoldDB" id="A0A377TIG8"/>
<proteinExistence type="predicted"/>
<dbReference type="EMBL" id="UGHP01000002">
    <property type="protein sequence ID" value="STS20983.1"/>
    <property type="molecule type" value="Genomic_DNA"/>
</dbReference>